<dbReference type="InterPro" id="IPR011200">
    <property type="entry name" value="UCP012608"/>
</dbReference>
<gene>
    <name evidence="1" type="ORF">E0H26_08815</name>
</gene>
<evidence type="ECO:0000313" key="1">
    <source>
        <dbReference type="EMBL" id="TCB98470.1"/>
    </source>
</evidence>
<comment type="caution">
    <text evidence="1">The sequence shown here is derived from an EMBL/GenBank/DDBJ whole genome shotgun (WGS) entry which is preliminary data.</text>
</comment>
<accession>A0A4R0GLU9</accession>
<sequence length="392" mass="41623">MRGCWYESAPARALSHQDLQGCSDRVRWMGSQGTVVGAFREARGFDSSPLYRHLLAVVADEPALVELAARTRPGQQPTFALFGAVHYLLLAGTTDPLAEYYPSVVGDRARPVDEHTGRAFARFCAAYADQIAAILATRLVQTNHVQRCLVTRLGLALLRGATRAPVCVIEVGCSAGLNLRADRYAFTVGGTTFGAADSGVHIRADVPDAHLLPDLARLPVIADVVGVDLDPPDLTDADDRAWLRALVWPENAHQAALLEAAMRVVADDPPRVLRGDIVDLGADVAASLPPGLPRLVVHTATRIHVPVEQRPGFDAAIAAFAADGPMLHLALEDDQRVAPSGRPGIGLTATDATGSRTIAVADGHLAWLEPLPELGARAAPGGHDRRRAAFPG</sequence>
<reference evidence="1 2" key="1">
    <citation type="submission" date="2019-02" db="EMBL/GenBank/DDBJ databases">
        <title>Jishengella sp. nov., isolated from a root of Zingiber montanum.</title>
        <authorList>
            <person name="Kuncharoen N."/>
            <person name="Kudo T."/>
            <person name="Masahiro Y."/>
            <person name="Ohkuma M."/>
            <person name="Tanasupawat S."/>
        </authorList>
    </citation>
    <scope>NUCLEOTIDE SEQUENCE [LARGE SCALE GENOMIC DNA]</scope>
    <source>
        <strain evidence="1 2">PLAI 1-1</strain>
    </source>
</reference>
<protein>
    <submittedName>
        <fullName evidence="1">DUF2332 domain-containing protein</fullName>
    </submittedName>
</protein>
<dbReference type="AlphaFoldDB" id="A0A4R0GLU9"/>
<dbReference type="EMBL" id="SJJR01000004">
    <property type="protein sequence ID" value="TCB98470.1"/>
    <property type="molecule type" value="Genomic_DNA"/>
</dbReference>
<organism evidence="1 2">
    <name type="scientific">Micromonospora zingiberis</name>
    <dbReference type="NCBI Taxonomy" id="2053011"/>
    <lineage>
        <taxon>Bacteria</taxon>
        <taxon>Bacillati</taxon>
        <taxon>Actinomycetota</taxon>
        <taxon>Actinomycetes</taxon>
        <taxon>Micromonosporales</taxon>
        <taxon>Micromonosporaceae</taxon>
        <taxon>Micromonospora</taxon>
    </lineage>
</organism>
<dbReference type="OrthoDB" id="8899077at2"/>
<dbReference type="Proteomes" id="UP000292274">
    <property type="component" value="Unassembled WGS sequence"/>
</dbReference>
<name>A0A4R0GLU9_9ACTN</name>
<proteinExistence type="predicted"/>
<evidence type="ECO:0000313" key="2">
    <source>
        <dbReference type="Proteomes" id="UP000292274"/>
    </source>
</evidence>
<dbReference type="Pfam" id="PF10094">
    <property type="entry name" value="DUF2332"/>
    <property type="match status" value="1"/>
</dbReference>
<keyword evidence="2" id="KW-1185">Reference proteome</keyword>